<gene>
    <name evidence="2" type="ordered locus">Lbys_3383</name>
</gene>
<reference evidence="2 3" key="2">
    <citation type="journal article" date="2011" name="Stand. Genomic Sci.">
        <title>Complete genome sequence of Leadbetterella byssophila type strain (4M15).</title>
        <authorList>
            <person name="Abt B."/>
            <person name="Teshima H."/>
            <person name="Lucas S."/>
            <person name="Lapidus A."/>
            <person name="Del Rio T.G."/>
            <person name="Nolan M."/>
            <person name="Tice H."/>
            <person name="Cheng J.F."/>
            <person name="Pitluck S."/>
            <person name="Liolios K."/>
            <person name="Pagani I."/>
            <person name="Ivanova N."/>
            <person name="Mavromatis K."/>
            <person name="Pati A."/>
            <person name="Tapia R."/>
            <person name="Han C."/>
            <person name="Goodwin L."/>
            <person name="Chen A."/>
            <person name="Palaniappan K."/>
            <person name="Land M."/>
            <person name="Hauser L."/>
            <person name="Chang Y.J."/>
            <person name="Jeffries C.D."/>
            <person name="Rohde M."/>
            <person name="Goker M."/>
            <person name="Tindall B.J."/>
            <person name="Detter J.C."/>
            <person name="Woyke T."/>
            <person name="Bristow J."/>
            <person name="Eisen J.A."/>
            <person name="Markowitz V."/>
            <person name="Hugenholtz P."/>
            <person name="Klenk H.P."/>
            <person name="Kyrpides N.C."/>
        </authorList>
    </citation>
    <scope>NUCLEOTIDE SEQUENCE [LARGE SCALE GENOMIC DNA]</scope>
    <source>
        <strain evidence="3">DSM 17132 / JCM 16389 / KACC 11308 / NBRC 106382 / 4M15</strain>
    </source>
</reference>
<name>E4RXT7_LEAB4</name>
<accession>E4RXT7</accession>
<feature type="transmembrane region" description="Helical" evidence="1">
    <location>
        <begin position="7"/>
        <end position="29"/>
    </location>
</feature>
<dbReference type="EMBL" id="CP002305">
    <property type="protein sequence ID" value="ADQ19034.1"/>
    <property type="molecule type" value="Genomic_DNA"/>
</dbReference>
<protein>
    <submittedName>
        <fullName evidence="2">Uncharacterized protein</fullName>
    </submittedName>
</protein>
<feature type="transmembrane region" description="Helical" evidence="1">
    <location>
        <begin position="67"/>
        <end position="89"/>
    </location>
</feature>
<evidence type="ECO:0000256" key="1">
    <source>
        <dbReference type="SAM" id="Phobius"/>
    </source>
</evidence>
<keyword evidence="3" id="KW-1185">Reference proteome</keyword>
<dbReference type="eggNOG" id="ENOG5032YSV">
    <property type="taxonomic scope" value="Bacteria"/>
</dbReference>
<dbReference type="STRING" id="649349.Lbys_3383"/>
<organism evidence="2 3">
    <name type="scientific">Leadbetterella byssophila (strain DSM 17132 / JCM 16389 / KACC 11308 / NBRC 106382 / 4M15)</name>
    <dbReference type="NCBI Taxonomy" id="649349"/>
    <lineage>
        <taxon>Bacteria</taxon>
        <taxon>Pseudomonadati</taxon>
        <taxon>Bacteroidota</taxon>
        <taxon>Cytophagia</taxon>
        <taxon>Cytophagales</taxon>
        <taxon>Leadbetterellaceae</taxon>
        <taxon>Leadbetterella</taxon>
    </lineage>
</organism>
<reference key="1">
    <citation type="submission" date="2010-11" db="EMBL/GenBank/DDBJ databases">
        <title>The complete genome of Leadbetterella byssophila DSM 17132.</title>
        <authorList>
            <consortium name="US DOE Joint Genome Institute (JGI-PGF)"/>
            <person name="Lucas S."/>
            <person name="Copeland A."/>
            <person name="Lapidus A."/>
            <person name="Glavina del Rio T."/>
            <person name="Dalin E."/>
            <person name="Tice H."/>
            <person name="Bruce D."/>
            <person name="Goodwin L."/>
            <person name="Pitluck S."/>
            <person name="Kyrpides N."/>
            <person name="Mavromatis K."/>
            <person name="Ivanova N."/>
            <person name="Teshima H."/>
            <person name="Brettin T."/>
            <person name="Detter J.C."/>
            <person name="Han C."/>
            <person name="Tapia R."/>
            <person name="Land M."/>
            <person name="Hauser L."/>
            <person name="Markowitz V."/>
            <person name="Cheng J.-F."/>
            <person name="Hugenholtz P."/>
            <person name="Woyke T."/>
            <person name="Wu D."/>
            <person name="Tindall B."/>
            <person name="Pomrenke H.G."/>
            <person name="Brambilla E."/>
            <person name="Klenk H.-P."/>
            <person name="Eisen J.A."/>
        </authorList>
    </citation>
    <scope>NUCLEOTIDE SEQUENCE [LARGE SCALE GENOMIC DNA]</scope>
    <source>
        <strain>DSM 17132</strain>
    </source>
</reference>
<proteinExistence type="predicted"/>
<evidence type="ECO:0000313" key="3">
    <source>
        <dbReference type="Proteomes" id="UP000007435"/>
    </source>
</evidence>
<dbReference type="OrthoDB" id="9813621at2"/>
<dbReference type="AlphaFoldDB" id="E4RXT7"/>
<dbReference type="Proteomes" id="UP000007435">
    <property type="component" value="Chromosome"/>
</dbReference>
<dbReference type="HOGENOM" id="CLU_180763_0_0_10"/>
<dbReference type="RefSeq" id="WP_013410059.1">
    <property type="nucleotide sequence ID" value="NC_014655.1"/>
</dbReference>
<feature type="transmembrane region" description="Helical" evidence="1">
    <location>
        <begin position="35"/>
        <end position="55"/>
    </location>
</feature>
<keyword evidence="1" id="KW-0472">Membrane</keyword>
<keyword evidence="1" id="KW-1133">Transmembrane helix</keyword>
<keyword evidence="1" id="KW-0812">Transmembrane</keyword>
<dbReference type="KEGG" id="lby:Lbys_3383"/>
<sequence>MNKDQISIFYFGSATALLLLPLIAMQFTSEVKWEALDFIIAGILLFGTATTLDYIQRKIKPLKKVLLLSGAVLLLLFLIWAELAVGIFGSPIAGS</sequence>
<evidence type="ECO:0000313" key="2">
    <source>
        <dbReference type="EMBL" id="ADQ19034.1"/>
    </source>
</evidence>